<accession>A0AAV7SBL4</accession>
<proteinExistence type="predicted"/>
<feature type="domain" description="Pyrin" evidence="2">
    <location>
        <begin position="1"/>
        <end position="85"/>
    </location>
</feature>
<dbReference type="SUPFAM" id="SSF47986">
    <property type="entry name" value="DEATH domain"/>
    <property type="match status" value="1"/>
</dbReference>
<evidence type="ECO:0000259" key="2">
    <source>
        <dbReference type="PROSITE" id="PS50824"/>
    </source>
</evidence>
<evidence type="ECO:0000256" key="1">
    <source>
        <dbReference type="SAM" id="MobiDB-lite"/>
    </source>
</evidence>
<dbReference type="EMBL" id="JANPWB010000008">
    <property type="protein sequence ID" value="KAJ1162344.1"/>
    <property type="molecule type" value="Genomic_DNA"/>
</dbReference>
<protein>
    <recommendedName>
        <fullName evidence="2">Pyrin domain-containing protein</fullName>
    </recommendedName>
</protein>
<dbReference type="SMART" id="SM01289">
    <property type="entry name" value="PYRIN"/>
    <property type="match status" value="1"/>
</dbReference>
<evidence type="ECO:0000313" key="4">
    <source>
        <dbReference type="Proteomes" id="UP001066276"/>
    </source>
</evidence>
<dbReference type="InterPro" id="IPR004020">
    <property type="entry name" value="DAPIN"/>
</dbReference>
<dbReference type="Proteomes" id="UP001066276">
    <property type="component" value="Chromosome 4_2"/>
</dbReference>
<gene>
    <name evidence="3" type="ORF">NDU88_002812</name>
</gene>
<keyword evidence="4" id="KW-1185">Reference proteome</keyword>
<feature type="region of interest" description="Disordered" evidence="1">
    <location>
        <begin position="78"/>
        <end position="97"/>
    </location>
</feature>
<dbReference type="Pfam" id="PF02758">
    <property type="entry name" value="PYRIN"/>
    <property type="match status" value="1"/>
</dbReference>
<comment type="caution">
    <text evidence="3">The sequence shown here is derived from an EMBL/GenBank/DDBJ whole genome shotgun (WGS) entry which is preliminary data.</text>
</comment>
<name>A0AAV7SBL4_PLEWA</name>
<reference evidence="3" key="1">
    <citation type="journal article" date="2022" name="bioRxiv">
        <title>Sequencing and chromosome-scale assembly of the giantPleurodeles waltlgenome.</title>
        <authorList>
            <person name="Brown T."/>
            <person name="Elewa A."/>
            <person name="Iarovenko S."/>
            <person name="Subramanian E."/>
            <person name="Araus A.J."/>
            <person name="Petzold A."/>
            <person name="Susuki M."/>
            <person name="Suzuki K.-i.T."/>
            <person name="Hayashi T."/>
            <person name="Toyoda A."/>
            <person name="Oliveira C."/>
            <person name="Osipova E."/>
            <person name="Leigh N.D."/>
            <person name="Simon A."/>
            <person name="Yun M.H."/>
        </authorList>
    </citation>
    <scope>NUCLEOTIDE SEQUENCE</scope>
    <source>
        <strain evidence="3">20211129_DDA</strain>
        <tissue evidence="3">Liver</tissue>
    </source>
</reference>
<organism evidence="3 4">
    <name type="scientific">Pleurodeles waltl</name>
    <name type="common">Iberian ribbed newt</name>
    <dbReference type="NCBI Taxonomy" id="8319"/>
    <lineage>
        <taxon>Eukaryota</taxon>
        <taxon>Metazoa</taxon>
        <taxon>Chordata</taxon>
        <taxon>Craniata</taxon>
        <taxon>Vertebrata</taxon>
        <taxon>Euteleostomi</taxon>
        <taxon>Amphibia</taxon>
        <taxon>Batrachia</taxon>
        <taxon>Caudata</taxon>
        <taxon>Salamandroidea</taxon>
        <taxon>Salamandridae</taxon>
        <taxon>Pleurodelinae</taxon>
        <taxon>Pleurodeles</taxon>
    </lineage>
</organism>
<dbReference type="Gene3D" id="1.10.533.10">
    <property type="entry name" value="Death Domain, Fas"/>
    <property type="match status" value="1"/>
</dbReference>
<evidence type="ECO:0000313" key="3">
    <source>
        <dbReference type="EMBL" id="KAJ1162344.1"/>
    </source>
</evidence>
<dbReference type="InterPro" id="IPR011029">
    <property type="entry name" value="DEATH-like_dom_sf"/>
</dbReference>
<dbReference type="AlphaFoldDB" id="A0AAV7SBL4"/>
<dbReference type="PROSITE" id="PS50824">
    <property type="entry name" value="DAPIN"/>
    <property type="match status" value="1"/>
</dbReference>
<sequence length="104" mass="11971">MEVRDLIYNKLANLKTRDLDHFKMHLSDDPHKLPRGTTEGLDCFKLADKMVHHYTPSKALEVAIDVLKKMNQMQLADELRNESQTVKSRGPEKTDSWCKVCADS</sequence>